<dbReference type="GO" id="GO:0006397">
    <property type="term" value="P:mRNA processing"/>
    <property type="evidence" value="ECO:0007669"/>
    <property type="project" value="UniProtKB-KW"/>
</dbReference>
<gene>
    <name evidence="8" type="primary">PAN3</name>
    <name evidence="11" type="ORF">GMORB2_3565</name>
</gene>
<dbReference type="AlphaFoldDB" id="A0A9P4YNV4"/>
<feature type="region of interest" description="Disordered" evidence="9">
    <location>
        <begin position="1"/>
        <end position="69"/>
    </location>
</feature>
<dbReference type="InterPro" id="IPR041332">
    <property type="entry name" value="Pan3_CK"/>
</dbReference>
<dbReference type="Proteomes" id="UP000749293">
    <property type="component" value="Unassembled WGS sequence"/>
</dbReference>
<comment type="subcellular location">
    <subcellularLocation>
        <location evidence="1 8">Cytoplasm</location>
    </subcellularLocation>
</comment>
<reference evidence="11" key="1">
    <citation type="submission" date="2020-03" db="EMBL/GenBank/DDBJ databases">
        <title>Site-based positive gene gene selection in Geosmithia morbida across the United States reveals a broad range of putative effectors and factors for local host and environmental adapation.</title>
        <authorList>
            <person name="Onufrak A."/>
            <person name="Murdoch R.W."/>
            <person name="Gazis R."/>
            <person name="Huff M."/>
            <person name="Staton M."/>
            <person name="Klingeman W."/>
            <person name="Hadziabdic D."/>
        </authorList>
    </citation>
    <scope>NUCLEOTIDE SEQUENCE</scope>
    <source>
        <strain evidence="11">1262</strain>
    </source>
</reference>
<comment type="similarity">
    <text evidence="8">Belongs to the protein kinase superfamily. PAN3 family.</text>
</comment>
<comment type="domain">
    <text evidence="8">Contains a pseudokinase domain. The protein kinase domain is predicted to be catalytically inactive because some of the residues important for catalytic activity are substituted and it lacks the equivalent of the binding site for a peptide substrate. However, it has retained an ATP-binding site and ATP-binding is required for mRNA degradation, stimulating the activity of the PAN2 nuclease in vitro. The nucleotide-binding site is juxtaposed to the RNase active site of PAN2 in the complex and may actually bind nucleosides of a poly(A) RNA rather than ATP, feeding the poly(A)-tail to the active site of the deadenylase and thus increasing the efficiency with which this distributive enzyme degrades oligo(A) RNAs.</text>
</comment>
<feature type="region of interest" description="Knob domain" evidence="8">
    <location>
        <begin position="500"/>
        <end position="603"/>
    </location>
</feature>
<evidence type="ECO:0000256" key="7">
    <source>
        <dbReference type="ARBA" id="ARBA00023054"/>
    </source>
</evidence>
<comment type="caution">
    <text evidence="11">The sequence shown here is derived from an EMBL/GenBank/DDBJ whole genome shotgun (WGS) entry which is preliminary data.</text>
</comment>
<evidence type="ECO:0000256" key="2">
    <source>
        <dbReference type="ARBA" id="ARBA00022490"/>
    </source>
</evidence>
<evidence type="ECO:0000256" key="9">
    <source>
        <dbReference type="SAM" id="MobiDB-lite"/>
    </source>
</evidence>
<evidence type="ECO:0000259" key="10">
    <source>
        <dbReference type="Pfam" id="PF18101"/>
    </source>
</evidence>
<keyword evidence="5" id="KW-0862">Zinc</keyword>
<dbReference type="Pfam" id="PF18101">
    <property type="entry name" value="Pan3_CK"/>
    <property type="match status" value="1"/>
</dbReference>
<feature type="coiled-coil region" evidence="8">
    <location>
        <begin position="461"/>
        <end position="499"/>
    </location>
</feature>
<comment type="function">
    <text evidence="8">Regulatory subunit of the poly(A)-nuclease (PAN) deadenylation complex, one of two cytoplasmic mRNA deadenylases involved in mRNA turnover. PAN specifically shortens poly(A) tails of RNA and the activity is stimulated by poly(A)-binding protein PAB1. PAN deadenylation is followed by rapid degradation of the shortened mRNA tails by the CCR4-NOT complex. Deadenylated mRNAs are then degraded by two alternative mechanisms, namely exosome-mediated 3'-5' exonucleolytic degradation, or deadenlyation-dependent mRNA decaping and subsequent 5'-3' exonucleolytic degradation by XRN1. May also be involved in post-transcriptional maturation of mRNA poly(A) tails. PAN3 acts as a positive regulator for PAN activity, recruiting the catalytic subunit PAN2 to mRNA via its interaction with RNA and with PAB1.</text>
</comment>
<evidence type="ECO:0000256" key="1">
    <source>
        <dbReference type="ARBA" id="ARBA00004496"/>
    </source>
</evidence>
<dbReference type="Gene3D" id="1.20.5.5160">
    <property type="match status" value="1"/>
</dbReference>
<keyword evidence="5" id="KW-0479">Metal-binding</keyword>
<evidence type="ECO:0000256" key="4">
    <source>
        <dbReference type="ARBA" id="ARBA00022741"/>
    </source>
</evidence>
<dbReference type="InterPro" id="IPR011009">
    <property type="entry name" value="Kinase-like_dom_sf"/>
</dbReference>
<evidence type="ECO:0000313" key="11">
    <source>
        <dbReference type="EMBL" id="KAF4119877.1"/>
    </source>
</evidence>
<organism evidence="11 12">
    <name type="scientific">Geosmithia morbida</name>
    <dbReference type="NCBI Taxonomy" id="1094350"/>
    <lineage>
        <taxon>Eukaryota</taxon>
        <taxon>Fungi</taxon>
        <taxon>Dikarya</taxon>
        <taxon>Ascomycota</taxon>
        <taxon>Pezizomycotina</taxon>
        <taxon>Sordariomycetes</taxon>
        <taxon>Hypocreomycetidae</taxon>
        <taxon>Hypocreales</taxon>
        <taxon>Bionectriaceae</taxon>
        <taxon>Geosmithia</taxon>
    </lineage>
</organism>
<protein>
    <recommendedName>
        <fullName evidence="8">PAN2-PAN3 deadenylation complex subunit PAN3</fullName>
    </recommendedName>
    <alternativeName>
        <fullName evidence="8">PAB1P-dependent poly(A)-specific ribonuclease</fullName>
    </alternativeName>
    <alternativeName>
        <fullName evidence="8">Poly(A)-nuclease deadenylation complex subunit 3</fullName>
        <shortName evidence="8">PAN deadenylation complex subunit 3</shortName>
    </alternativeName>
</protein>
<proteinExistence type="inferred from homology"/>
<dbReference type="GO" id="GO:0008143">
    <property type="term" value="F:poly(A) binding"/>
    <property type="evidence" value="ECO:0007669"/>
    <property type="project" value="TreeGrafter"/>
</dbReference>
<dbReference type="GO" id="GO:0005524">
    <property type="term" value="F:ATP binding"/>
    <property type="evidence" value="ECO:0007669"/>
    <property type="project" value="UniProtKB-UniRule"/>
</dbReference>
<name>A0A9P4YNV4_9HYPO</name>
<dbReference type="FunFam" id="1.10.287.3700:FF:000001">
    <property type="entry name" value="PAN2-PAN3 deadenylation complex subunit PAN3"/>
    <property type="match status" value="1"/>
</dbReference>
<dbReference type="PANTHER" id="PTHR12272:SF11">
    <property type="entry name" value="PAN2-PAN3 DEADENYLATION COMPLEX SUBUNIT PAN3"/>
    <property type="match status" value="1"/>
</dbReference>
<dbReference type="GO" id="GO:0031251">
    <property type="term" value="C:PAN complex"/>
    <property type="evidence" value="ECO:0007669"/>
    <property type="project" value="UniProtKB-UniRule"/>
</dbReference>
<dbReference type="InterPro" id="IPR030844">
    <property type="entry name" value="PAN3"/>
</dbReference>
<dbReference type="Gene3D" id="1.10.287.3700">
    <property type="match status" value="1"/>
</dbReference>
<feature type="compositionally biased region" description="Polar residues" evidence="9">
    <location>
        <begin position="14"/>
        <end position="45"/>
    </location>
</feature>
<keyword evidence="5" id="KW-0863">Zinc-finger</keyword>
<evidence type="ECO:0000256" key="5">
    <source>
        <dbReference type="ARBA" id="ARBA00022771"/>
    </source>
</evidence>
<dbReference type="GO" id="GO:0008270">
    <property type="term" value="F:zinc ion binding"/>
    <property type="evidence" value="ECO:0007669"/>
    <property type="project" value="UniProtKB-KW"/>
</dbReference>
<keyword evidence="12" id="KW-1185">Reference proteome</keyword>
<dbReference type="GO" id="GO:0000289">
    <property type="term" value="P:nuclear-transcribed mRNA poly(A) tail shortening"/>
    <property type="evidence" value="ECO:0007669"/>
    <property type="project" value="UniProtKB-UniRule"/>
</dbReference>
<dbReference type="Gene3D" id="1.10.510.10">
    <property type="entry name" value="Transferase(Phosphotransferase) domain 1"/>
    <property type="match status" value="1"/>
</dbReference>
<keyword evidence="6 8" id="KW-0067">ATP-binding</keyword>
<sequence length="603" mass="66991">MADSPPLSPRSRKTLNVESPSFTPATQVSSTKKATIPTQAANAPSFTPRGLGAATPTGVSTGSAQEPDPSIFNPAAIREFTPSFDLHSAVASPNGAAQDGTVYSDAFVMANVGSALPTPQYNPYAEDHSGMAGAAHSTSFFQPQSAFTGPLQPLQHHLYAPSTGRRDDLHPYQRTTSDFFMPEELRQELVKKLEATNQTMPNSQLPQLDNFHSLVPLDTTHRKNPSVFGYTSWIYKAFSVKNGRAYSLRRLEGYRLSNENSIRSVKEWRRVVNTNVVMIHDAFTTRAFGDSSLIFVQDFHPLAKTLAEVHLAPSPVQGNRFQQKAPIVESLLWSYISQIASTLKEIHGNNLAARCLDVSKILVTDKGHLRLSACSILDVVQYEARRPVQELQQEDLINFGRLMLGLATNTHPAHLNNLQTALDQLNRTYSAELRDSIIWLLTPQQPPQQKGIEEFLRGIAIRLASCYEEEQQKSDETNSVLLQAVENGRTARLLLKLAAINERPDFNGDQSWSENGGRYLLKLFRDYAFHQVDRDGNPVLDIGHMIRCMNKLDAGTEEQVLLTSRDEQTTFLVTYKELRKQLNAAFGELQKAASKQPGPGRPL</sequence>
<dbReference type="HAMAP" id="MF_03181">
    <property type="entry name" value="PAN3"/>
    <property type="match status" value="1"/>
</dbReference>
<keyword evidence="7 8" id="KW-0175">Coiled coil</keyword>
<evidence type="ECO:0000256" key="6">
    <source>
        <dbReference type="ARBA" id="ARBA00022840"/>
    </source>
</evidence>
<comment type="subunit">
    <text evidence="8">Homodimer. Forms a heterotrimer with a catalytic subunit PAN2 to form the poly(A)-nuclease (PAN) deadenylation complex. Interacts (via PAM-2 motif) with poly(A)-binding protein PAB1 (via PABC domain), conferring substrate specificity of the enzyme complex.</text>
</comment>
<comment type="domain">
    <text evidence="8">The pseudokinase domain, the coiled-coil (CC), and C-terminal knob domain (CK) form a structural unit (PKC) that forms an extensive high-affinity interaction surface for PAN2.</text>
</comment>
<feature type="binding site" evidence="8">
    <location>
        <begin position="359"/>
        <end position="360"/>
    </location>
    <ligand>
        <name>ATP</name>
        <dbReference type="ChEBI" id="CHEBI:30616"/>
    </ligand>
</feature>
<feature type="domain" description="Pan3 C-terminal knob" evidence="10">
    <location>
        <begin position="452"/>
        <end position="589"/>
    </location>
</feature>
<dbReference type="SUPFAM" id="SSF56112">
    <property type="entry name" value="Protein kinase-like (PK-like)"/>
    <property type="match status" value="1"/>
</dbReference>
<keyword evidence="4 8" id="KW-0547">Nucleotide-binding</keyword>
<dbReference type="GO" id="GO:0000932">
    <property type="term" value="C:P-body"/>
    <property type="evidence" value="ECO:0007669"/>
    <property type="project" value="TreeGrafter"/>
</dbReference>
<feature type="binding site" evidence="8">
    <location>
        <position position="249"/>
    </location>
    <ligand>
        <name>ATP</name>
        <dbReference type="ChEBI" id="CHEBI:30616"/>
    </ligand>
</feature>
<comment type="domain">
    <text evidence="8">The N-terminal zinc finger binds to poly(A) RNA.</text>
</comment>
<keyword evidence="2 8" id="KW-0963">Cytoplasm</keyword>
<dbReference type="OrthoDB" id="204958at2759"/>
<keyword evidence="3 8" id="KW-0507">mRNA processing</keyword>
<evidence type="ECO:0000256" key="8">
    <source>
        <dbReference type="HAMAP-Rule" id="MF_03181"/>
    </source>
</evidence>
<feature type="binding site" evidence="8">
    <location>
        <begin position="298"/>
        <end position="305"/>
    </location>
    <ligand>
        <name>ATP</name>
        <dbReference type="ChEBI" id="CHEBI:30616"/>
    </ligand>
</feature>
<evidence type="ECO:0000256" key="3">
    <source>
        <dbReference type="ARBA" id="ARBA00022664"/>
    </source>
</evidence>
<accession>A0A9P4YNV4</accession>
<dbReference type="EMBL" id="JAANYQ010000020">
    <property type="protein sequence ID" value="KAF4119877.1"/>
    <property type="molecule type" value="Genomic_DNA"/>
</dbReference>
<evidence type="ECO:0000313" key="12">
    <source>
        <dbReference type="Proteomes" id="UP000749293"/>
    </source>
</evidence>
<dbReference type="PANTHER" id="PTHR12272">
    <property type="entry name" value="DEADENYLATION COMPLEX SUBUNIT PAN3"/>
    <property type="match status" value="1"/>
</dbReference>
<comment type="caution">
    <text evidence="8">Lacks conserved residue(s) required for the propagation of feature annotation.</text>
</comment>